<dbReference type="Proteomes" id="UP000002208">
    <property type="component" value="Chromosome"/>
</dbReference>
<dbReference type="PaxDb" id="546414-Deide_13071"/>
<dbReference type="AlphaFoldDB" id="C1CVM4"/>
<evidence type="ECO:0008006" key="3">
    <source>
        <dbReference type="Google" id="ProtNLM"/>
    </source>
</evidence>
<gene>
    <name evidence="1" type="ordered locus">Deide_13071</name>
</gene>
<name>C1CVM4_DEIDV</name>
<evidence type="ECO:0000313" key="2">
    <source>
        <dbReference type="Proteomes" id="UP000002208"/>
    </source>
</evidence>
<dbReference type="KEGG" id="ddr:Deide_13071"/>
<reference evidence="1 2" key="1">
    <citation type="journal article" date="2009" name="PLoS Genet.">
        <title>Alliance of proteomics and genomics to unravel the specificities of Sahara bacterium Deinococcus deserti.</title>
        <authorList>
            <person name="de Groot A."/>
            <person name="Dulermo R."/>
            <person name="Ortet P."/>
            <person name="Blanchard L."/>
            <person name="Guerin P."/>
            <person name="Fernandez B."/>
            <person name="Vacherie B."/>
            <person name="Dossat C."/>
            <person name="Jolivet E."/>
            <person name="Siguier P."/>
            <person name="Chandler M."/>
            <person name="Barakat M."/>
            <person name="Dedieu A."/>
            <person name="Barbe V."/>
            <person name="Heulin T."/>
            <person name="Sommer S."/>
            <person name="Achouak W."/>
            <person name="Armengaud J."/>
        </authorList>
    </citation>
    <scope>NUCLEOTIDE SEQUENCE [LARGE SCALE GENOMIC DNA]</scope>
    <source>
        <strain evidence="2">DSM 17065 / CIP 109153 / LMG 22923 / VCD115</strain>
    </source>
</reference>
<dbReference type="STRING" id="546414.Deide_13071"/>
<protein>
    <recommendedName>
        <fullName evidence="3">Lipoprotein</fullName>
    </recommendedName>
</protein>
<dbReference type="PROSITE" id="PS51257">
    <property type="entry name" value="PROKAR_LIPOPROTEIN"/>
    <property type="match status" value="1"/>
</dbReference>
<sequence>MRKKGGFLVLVGLLTACGREGPIALSVPANPHILHGAWRGNVTSRNQPSPVEVMTLNLTARYNTTEKYDIDGSLTFRGKTYDVAGEGEGRWGATLTPQSTQGHPTLFWEVTIKKNGEVVGDMVGANNPYGSVEQIAVFRLFPVETGQPFMDVYDAKLSRRQ</sequence>
<organism evidence="1 2">
    <name type="scientific">Deinococcus deserti (strain DSM 17065 / CIP 109153 / LMG 22923 / VCD115)</name>
    <dbReference type="NCBI Taxonomy" id="546414"/>
    <lineage>
        <taxon>Bacteria</taxon>
        <taxon>Thermotogati</taxon>
        <taxon>Deinococcota</taxon>
        <taxon>Deinococci</taxon>
        <taxon>Deinococcales</taxon>
        <taxon>Deinococcaceae</taxon>
        <taxon>Deinococcus</taxon>
    </lineage>
</organism>
<dbReference type="RefSeq" id="WP_162485417.1">
    <property type="nucleotide sequence ID" value="NC_012526.1"/>
</dbReference>
<dbReference type="EMBL" id="CP001114">
    <property type="protein sequence ID" value="ACO46241.2"/>
    <property type="molecule type" value="Genomic_DNA"/>
</dbReference>
<keyword evidence="2" id="KW-1185">Reference proteome</keyword>
<accession>C1CVM4</accession>
<proteinExistence type="predicted"/>
<dbReference type="HOGENOM" id="CLU_1640977_0_0_0"/>
<evidence type="ECO:0000313" key="1">
    <source>
        <dbReference type="EMBL" id="ACO46241.2"/>
    </source>
</evidence>